<sequence length="75" mass="8815">MDWACGNCTEYLRPDAVSPWSWHLMFLYRLKKAGYPFRANDLSLETWLLLGLAEEALAQPQGGRHGHHKFWREKL</sequence>
<organism evidence="1">
    <name type="scientific">Desulfobacca acetoxidans</name>
    <dbReference type="NCBI Taxonomy" id="60893"/>
    <lineage>
        <taxon>Bacteria</taxon>
        <taxon>Pseudomonadati</taxon>
        <taxon>Thermodesulfobacteriota</taxon>
        <taxon>Desulfobaccia</taxon>
        <taxon>Desulfobaccales</taxon>
        <taxon>Desulfobaccaceae</taxon>
        <taxon>Desulfobacca</taxon>
    </lineage>
</organism>
<proteinExistence type="predicted"/>
<evidence type="ECO:0000313" key="1">
    <source>
        <dbReference type="EMBL" id="HGF34641.1"/>
    </source>
</evidence>
<dbReference type="AlphaFoldDB" id="A0A7C3V0E4"/>
<name>A0A7C3V0E4_9BACT</name>
<reference evidence="1" key="1">
    <citation type="journal article" date="2020" name="mSystems">
        <title>Genome- and Community-Level Interaction Insights into Carbon Utilization and Element Cycling Functions of Hydrothermarchaeota in Hydrothermal Sediment.</title>
        <authorList>
            <person name="Zhou Z."/>
            <person name="Liu Y."/>
            <person name="Xu W."/>
            <person name="Pan J."/>
            <person name="Luo Z.H."/>
            <person name="Li M."/>
        </authorList>
    </citation>
    <scope>NUCLEOTIDE SEQUENCE [LARGE SCALE GENOMIC DNA]</scope>
    <source>
        <strain evidence="1">SpSt-897</strain>
    </source>
</reference>
<accession>A0A7C3V0E4</accession>
<dbReference type="EMBL" id="DTMF01000236">
    <property type="protein sequence ID" value="HGF34641.1"/>
    <property type="molecule type" value="Genomic_DNA"/>
</dbReference>
<gene>
    <name evidence="1" type="ORF">ENW96_09680</name>
</gene>
<protein>
    <submittedName>
        <fullName evidence="1">Uncharacterized protein</fullName>
    </submittedName>
</protein>
<comment type="caution">
    <text evidence="1">The sequence shown here is derived from an EMBL/GenBank/DDBJ whole genome shotgun (WGS) entry which is preliminary data.</text>
</comment>